<evidence type="ECO:0000256" key="1">
    <source>
        <dbReference type="SAM" id="SignalP"/>
    </source>
</evidence>
<proteinExistence type="predicted"/>
<keyword evidence="1" id="KW-0732">Signal</keyword>
<comment type="caution">
    <text evidence="3">The sequence shown here is derived from an EMBL/GenBank/DDBJ whole genome shotgun (WGS) entry which is preliminary data.</text>
</comment>
<dbReference type="RefSeq" id="WP_369340387.1">
    <property type="nucleotide sequence ID" value="NZ_JBFYGN010000036.1"/>
</dbReference>
<dbReference type="Pfam" id="PF07603">
    <property type="entry name" value="Lcl_C"/>
    <property type="match status" value="1"/>
</dbReference>
<feature type="signal peptide" evidence="1">
    <location>
        <begin position="1"/>
        <end position="27"/>
    </location>
</feature>
<dbReference type="EMBL" id="JBFYGN010000036">
    <property type="protein sequence ID" value="MEX8195210.1"/>
    <property type="molecule type" value="Genomic_DNA"/>
</dbReference>
<sequence>MSKTIHAPHRKFPPLLLTALLAGPALAQSPAPAAPFQLSPDGQMVIDTRAKLAWPRCAEGMGWSGKSCTGAAETFTYKQAQAYAAERGKADGQPWRLPRVNELKRLLDRNSKGLNPELFPNAPRDWHWTGTAAVNSQRLNNYNYSQVNRSSDLSSLSAQQAWAVNTETLQATPDMGKGNALLLRLVRPASAQELGQAQ</sequence>
<name>A0ABV4A0P2_9BURK</name>
<keyword evidence="4" id="KW-1185">Reference proteome</keyword>
<dbReference type="Proteomes" id="UP001561046">
    <property type="component" value="Unassembled WGS sequence"/>
</dbReference>
<evidence type="ECO:0000259" key="2">
    <source>
        <dbReference type="Pfam" id="PF07603"/>
    </source>
</evidence>
<gene>
    <name evidence="3" type="ORF">AB6724_20450</name>
</gene>
<feature type="domain" description="Lcl C-terminal" evidence="2">
    <location>
        <begin position="43"/>
        <end position="187"/>
    </location>
</feature>
<dbReference type="InterPro" id="IPR011460">
    <property type="entry name" value="Lcl_C"/>
</dbReference>
<accession>A0ABV4A0P2</accession>
<evidence type="ECO:0000313" key="3">
    <source>
        <dbReference type="EMBL" id="MEX8195210.1"/>
    </source>
</evidence>
<organism evidence="3 4">
    <name type="scientific">Comamonas guangdongensis</name>
    <dbReference type="NCBI Taxonomy" id="510515"/>
    <lineage>
        <taxon>Bacteria</taxon>
        <taxon>Pseudomonadati</taxon>
        <taxon>Pseudomonadota</taxon>
        <taxon>Betaproteobacteria</taxon>
        <taxon>Burkholderiales</taxon>
        <taxon>Comamonadaceae</taxon>
        <taxon>Comamonas</taxon>
    </lineage>
</organism>
<dbReference type="PANTHER" id="PTHR35812:SF1">
    <property type="entry name" value="LIPOPROTEIN"/>
    <property type="match status" value="1"/>
</dbReference>
<reference evidence="3 4" key="1">
    <citation type="journal article" date="2013" name="Int. J. Syst. Evol. Microbiol.">
        <title>Comamonas guangdongensis sp. nov., isolated from subterranean forest sediment, and emended description of the genus Comamonas.</title>
        <authorList>
            <person name="Zhang J."/>
            <person name="Wang Y."/>
            <person name="Zhou S."/>
            <person name="Wu C."/>
            <person name="He J."/>
            <person name="Li F."/>
        </authorList>
    </citation>
    <scope>NUCLEOTIDE SEQUENCE [LARGE SCALE GENOMIC DNA]</scope>
    <source>
        <strain evidence="3 4">CCTCC AB2011133</strain>
    </source>
</reference>
<dbReference type="PANTHER" id="PTHR35812">
    <property type="entry name" value="LIPOPROTEIN"/>
    <property type="match status" value="1"/>
</dbReference>
<feature type="chain" id="PRO_5045296314" evidence="1">
    <location>
        <begin position="28"/>
        <end position="198"/>
    </location>
</feature>
<protein>
    <submittedName>
        <fullName evidence="3">DUF1566 domain-containing protein</fullName>
    </submittedName>
</protein>
<evidence type="ECO:0000313" key="4">
    <source>
        <dbReference type="Proteomes" id="UP001561046"/>
    </source>
</evidence>